<sequence length="148" mass="17821">MVRYRVRGEDYEPLWLRTRLQARNFCYNPLNEKKIKGKIDDLYIYEERAIMEGKIKLENGEIVRVRFAPEWYLRNKFRLGDELELRGSEVRTNGQIMILAREMRNLRTKTEMTLRNKQGFPEWRRSRMGNRVGTSHSYGGKKPRHGKK</sequence>
<comment type="caution">
    <text evidence="2">The sequence shown here is derived from an EMBL/GenBank/DDBJ whole genome shotgun (WGS) entry which is preliminary data.</text>
</comment>
<dbReference type="EMBL" id="BARU01011545">
    <property type="protein sequence ID" value="GAH31640.1"/>
    <property type="molecule type" value="Genomic_DNA"/>
</dbReference>
<feature type="region of interest" description="Disordered" evidence="1">
    <location>
        <begin position="118"/>
        <end position="148"/>
    </location>
</feature>
<evidence type="ECO:0000256" key="1">
    <source>
        <dbReference type="SAM" id="MobiDB-lite"/>
    </source>
</evidence>
<feature type="compositionally biased region" description="Basic residues" evidence="1">
    <location>
        <begin position="139"/>
        <end position="148"/>
    </location>
</feature>
<protein>
    <submittedName>
        <fullName evidence="2">Uncharacterized protein</fullName>
    </submittedName>
</protein>
<dbReference type="AlphaFoldDB" id="X1FGJ1"/>
<name>X1FGJ1_9ZZZZ</name>
<proteinExistence type="predicted"/>
<evidence type="ECO:0000313" key="2">
    <source>
        <dbReference type="EMBL" id="GAH31640.1"/>
    </source>
</evidence>
<organism evidence="2">
    <name type="scientific">marine sediment metagenome</name>
    <dbReference type="NCBI Taxonomy" id="412755"/>
    <lineage>
        <taxon>unclassified sequences</taxon>
        <taxon>metagenomes</taxon>
        <taxon>ecological metagenomes</taxon>
    </lineage>
</organism>
<gene>
    <name evidence="2" type="ORF">S03H2_21633</name>
</gene>
<accession>X1FGJ1</accession>
<reference evidence="2" key="1">
    <citation type="journal article" date="2014" name="Front. Microbiol.">
        <title>High frequency of phylogenetically diverse reductive dehalogenase-homologous genes in deep subseafloor sedimentary metagenomes.</title>
        <authorList>
            <person name="Kawai M."/>
            <person name="Futagami T."/>
            <person name="Toyoda A."/>
            <person name="Takaki Y."/>
            <person name="Nishi S."/>
            <person name="Hori S."/>
            <person name="Arai W."/>
            <person name="Tsubouchi T."/>
            <person name="Morono Y."/>
            <person name="Uchiyama I."/>
            <person name="Ito T."/>
            <person name="Fujiyama A."/>
            <person name="Inagaki F."/>
            <person name="Takami H."/>
        </authorList>
    </citation>
    <scope>NUCLEOTIDE SEQUENCE</scope>
    <source>
        <strain evidence="2">Expedition CK06-06</strain>
    </source>
</reference>